<sequence>MRFYDHIISNVIAFVGETNYIEDKWIQCRSSSALASVAVQSTAEEVDLLSSDESEKYENNEAADSSVAWDYGVLRRS</sequence>
<organism evidence="1 2">
    <name type="scientific">Acorus calamus</name>
    <name type="common">Sweet flag</name>
    <dbReference type="NCBI Taxonomy" id="4465"/>
    <lineage>
        <taxon>Eukaryota</taxon>
        <taxon>Viridiplantae</taxon>
        <taxon>Streptophyta</taxon>
        <taxon>Embryophyta</taxon>
        <taxon>Tracheophyta</taxon>
        <taxon>Spermatophyta</taxon>
        <taxon>Magnoliopsida</taxon>
        <taxon>Liliopsida</taxon>
        <taxon>Acoraceae</taxon>
        <taxon>Acorus</taxon>
    </lineage>
</organism>
<name>A0AAV9DRQ4_ACOCL</name>
<accession>A0AAV9DRQ4</accession>
<dbReference type="EMBL" id="JAUJYO010000011">
    <property type="protein sequence ID" value="KAK1303360.1"/>
    <property type="molecule type" value="Genomic_DNA"/>
</dbReference>
<evidence type="ECO:0000313" key="1">
    <source>
        <dbReference type="EMBL" id="KAK1303360.1"/>
    </source>
</evidence>
<dbReference type="AlphaFoldDB" id="A0AAV9DRQ4"/>
<comment type="caution">
    <text evidence="1">The sequence shown here is derived from an EMBL/GenBank/DDBJ whole genome shotgun (WGS) entry which is preliminary data.</text>
</comment>
<reference evidence="1" key="1">
    <citation type="journal article" date="2023" name="Nat. Commun.">
        <title>Diploid and tetraploid genomes of Acorus and the evolution of monocots.</title>
        <authorList>
            <person name="Ma L."/>
            <person name="Liu K.W."/>
            <person name="Li Z."/>
            <person name="Hsiao Y.Y."/>
            <person name="Qi Y."/>
            <person name="Fu T."/>
            <person name="Tang G.D."/>
            <person name="Zhang D."/>
            <person name="Sun W.H."/>
            <person name="Liu D.K."/>
            <person name="Li Y."/>
            <person name="Chen G.Z."/>
            <person name="Liu X.D."/>
            <person name="Liao X.Y."/>
            <person name="Jiang Y.T."/>
            <person name="Yu X."/>
            <person name="Hao Y."/>
            <person name="Huang J."/>
            <person name="Zhao X.W."/>
            <person name="Ke S."/>
            <person name="Chen Y.Y."/>
            <person name="Wu W.L."/>
            <person name="Hsu J.L."/>
            <person name="Lin Y.F."/>
            <person name="Huang M.D."/>
            <person name="Li C.Y."/>
            <person name="Huang L."/>
            <person name="Wang Z.W."/>
            <person name="Zhao X."/>
            <person name="Zhong W.Y."/>
            <person name="Peng D.H."/>
            <person name="Ahmad S."/>
            <person name="Lan S."/>
            <person name="Zhang J.S."/>
            <person name="Tsai W.C."/>
            <person name="Van de Peer Y."/>
            <person name="Liu Z.J."/>
        </authorList>
    </citation>
    <scope>NUCLEOTIDE SEQUENCE</scope>
    <source>
        <strain evidence="1">CP</strain>
    </source>
</reference>
<dbReference type="Proteomes" id="UP001180020">
    <property type="component" value="Unassembled WGS sequence"/>
</dbReference>
<evidence type="ECO:0000313" key="2">
    <source>
        <dbReference type="Proteomes" id="UP001180020"/>
    </source>
</evidence>
<protein>
    <submittedName>
        <fullName evidence="1">Uncharacterized protein</fullName>
    </submittedName>
</protein>
<proteinExistence type="predicted"/>
<gene>
    <name evidence="1" type="ORF">QJS10_CPB11g00995</name>
</gene>
<reference evidence="1" key="2">
    <citation type="submission" date="2023-06" db="EMBL/GenBank/DDBJ databases">
        <authorList>
            <person name="Ma L."/>
            <person name="Liu K.-W."/>
            <person name="Li Z."/>
            <person name="Hsiao Y.-Y."/>
            <person name="Qi Y."/>
            <person name="Fu T."/>
            <person name="Tang G."/>
            <person name="Zhang D."/>
            <person name="Sun W.-H."/>
            <person name="Liu D.-K."/>
            <person name="Li Y."/>
            <person name="Chen G.-Z."/>
            <person name="Liu X.-D."/>
            <person name="Liao X.-Y."/>
            <person name="Jiang Y.-T."/>
            <person name="Yu X."/>
            <person name="Hao Y."/>
            <person name="Huang J."/>
            <person name="Zhao X.-W."/>
            <person name="Ke S."/>
            <person name="Chen Y.-Y."/>
            <person name="Wu W.-L."/>
            <person name="Hsu J.-L."/>
            <person name="Lin Y.-F."/>
            <person name="Huang M.-D."/>
            <person name="Li C.-Y."/>
            <person name="Huang L."/>
            <person name="Wang Z.-W."/>
            <person name="Zhao X."/>
            <person name="Zhong W.-Y."/>
            <person name="Peng D.-H."/>
            <person name="Ahmad S."/>
            <person name="Lan S."/>
            <person name="Zhang J.-S."/>
            <person name="Tsai W.-C."/>
            <person name="Van De Peer Y."/>
            <person name="Liu Z.-J."/>
        </authorList>
    </citation>
    <scope>NUCLEOTIDE SEQUENCE</scope>
    <source>
        <strain evidence="1">CP</strain>
        <tissue evidence="1">Leaves</tissue>
    </source>
</reference>
<keyword evidence="2" id="KW-1185">Reference proteome</keyword>